<evidence type="ECO:0000256" key="1">
    <source>
        <dbReference type="ARBA" id="ARBA00022450"/>
    </source>
</evidence>
<dbReference type="PANTHER" id="PTHR45527">
    <property type="entry name" value="NONRIBOSOMAL PEPTIDE SYNTHETASE"/>
    <property type="match status" value="1"/>
</dbReference>
<accession>A0A9W4MT75</accession>
<dbReference type="InterPro" id="IPR006162">
    <property type="entry name" value="Ppantetheine_attach_site"/>
</dbReference>
<dbReference type="Gene3D" id="1.10.1200.10">
    <property type="entry name" value="ACP-like"/>
    <property type="match status" value="1"/>
</dbReference>
<sequence>MPESRVLQFASDTYGMSLIEIHCALSTSCWPFTDCASVARRPNDSNKLAPVGEVVELLVGGPALADGYLGQPEKTAAVFLKSPLWLPPSSPDEPLYGSGDLVQYTPDGELRYISRKDSQVKSRGVRVELAEVEYHIRQAYPHLNQAIVEASTPKNSNGIPLLVAFFHSADKEALSGTVFSNMVEQIKHSVSLVLPDYMRPGAYVPLESVPVTISNKVDRKSLKDSILTSTREELEGHQAASASIVTGETDVERLTLQLVSQVLKLEQASVGLGHNFVSLGGDSITAMMLVNRLMKSGYKTTVGTLLAAKTLSDIVI</sequence>
<dbReference type="OrthoDB" id="416786at2759"/>
<organism evidence="5 6">
    <name type="scientific">Penicillium olsonii</name>
    <dbReference type="NCBI Taxonomy" id="99116"/>
    <lineage>
        <taxon>Eukaryota</taxon>
        <taxon>Fungi</taxon>
        <taxon>Dikarya</taxon>
        <taxon>Ascomycota</taxon>
        <taxon>Pezizomycotina</taxon>
        <taxon>Eurotiomycetes</taxon>
        <taxon>Eurotiomycetidae</taxon>
        <taxon>Eurotiales</taxon>
        <taxon>Aspergillaceae</taxon>
        <taxon>Penicillium</taxon>
    </lineage>
</organism>
<dbReference type="InterPro" id="IPR009081">
    <property type="entry name" value="PP-bd_ACP"/>
</dbReference>
<comment type="caution">
    <text evidence="5">The sequence shown here is derived from an EMBL/GenBank/DDBJ whole genome shotgun (WGS) entry which is preliminary data.</text>
</comment>
<dbReference type="GO" id="GO:0043041">
    <property type="term" value="P:amino acid activation for nonribosomal peptide biosynthetic process"/>
    <property type="evidence" value="ECO:0007669"/>
    <property type="project" value="TreeGrafter"/>
</dbReference>
<dbReference type="GO" id="GO:0044550">
    <property type="term" value="P:secondary metabolite biosynthetic process"/>
    <property type="evidence" value="ECO:0007669"/>
    <property type="project" value="TreeGrafter"/>
</dbReference>
<evidence type="ECO:0000313" key="6">
    <source>
        <dbReference type="Proteomes" id="UP001153618"/>
    </source>
</evidence>
<dbReference type="InterPro" id="IPR045851">
    <property type="entry name" value="AMP-bd_C_sf"/>
</dbReference>
<keyword evidence="3" id="KW-0436">Ligase</keyword>
<reference evidence="5" key="1">
    <citation type="submission" date="2021-07" db="EMBL/GenBank/DDBJ databases">
        <authorList>
            <person name="Branca A.L. A."/>
        </authorList>
    </citation>
    <scope>NUCLEOTIDE SEQUENCE</scope>
</reference>
<dbReference type="Proteomes" id="UP001153618">
    <property type="component" value="Unassembled WGS sequence"/>
</dbReference>
<dbReference type="GO" id="GO:0031177">
    <property type="term" value="F:phosphopantetheine binding"/>
    <property type="evidence" value="ECO:0007669"/>
    <property type="project" value="TreeGrafter"/>
</dbReference>
<keyword evidence="1" id="KW-0596">Phosphopantetheine</keyword>
<dbReference type="PROSITE" id="PS00012">
    <property type="entry name" value="PHOSPHOPANTETHEINE"/>
    <property type="match status" value="1"/>
</dbReference>
<dbReference type="Pfam" id="PF00550">
    <property type="entry name" value="PP-binding"/>
    <property type="match status" value="1"/>
</dbReference>
<dbReference type="GO" id="GO:0016874">
    <property type="term" value="F:ligase activity"/>
    <property type="evidence" value="ECO:0007669"/>
    <property type="project" value="UniProtKB-KW"/>
</dbReference>
<protein>
    <recommendedName>
        <fullName evidence="4">Carrier domain-containing protein</fullName>
    </recommendedName>
</protein>
<dbReference type="GO" id="GO:0005737">
    <property type="term" value="C:cytoplasm"/>
    <property type="evidence" value="ECO:0007669"/>
    <property type="project" value="TreeGrafter"/>
</dbReference>
<keyword evidence="2" id="KW-0597">Phosphoprotein</keyword>
<gene>
    <name evidence="5" type="ORF">POLS_LOCUS5583</name>
</gene>
<dbReference type="SUPFAM" id="SSF56801">
    <property type="entry name" value="Acetyl-CoA synthetase-like"/>
    <property type="match status" value="1"/>
</dbReference>
<name>A0A9W4MT75_PENOL</name>
<keyword evidence="6" id="KW-1185">Reference proteome</keyword>
<evidence type="ECO:0000259" key="4">
    <source>
        <dbReference type="PROSITE" id="PS50075"/>
    </source>
</evidence>
<evidence type="ECO:0000256" key="2">
    <source>
        <dbReference type="ARBA" id="ARBA00022553"/>
    </source>
</evidence>
<dbReference type="SUPFAM" id="SSF47336">
    <property type="entry name" value="ACP-like"/>
    <property type="match status" value="1"/>
</dbReference>
<feature type="domain" description="Carrier" evidence="4">
    <location>
        <begin position="246"/>
        <end position="316"/>
    </location>
</feature>
<proteinExistence type="predicted"/>
<dbReference type="AlphaFoldDB" id="A0A9W4MT75"/>
<dbReference type="EMBL" id="CAJVOS010000027">
    <property type="protein sequence ID" value="CAG8133496.1"/>
    <property type="molecule type" value="Genomic_DNA"/>
</dbReference>
<dbReference type="Gene3D" id="2.30.38.10">
    <property type="entry name" value="Luciferase, Domain 3"/>
    <property type="match status" value="1"/>
</dbReference>
<evidence type="ECO:0000313" key="5">
    <source>
        <dbReference type="EMBL" id="CAG8133496.1"/>
    </source>
</evidence>
<dbReference type="Gene3D" id="3.30.300.30">
    <property type="match status" value="1"/>
</dbReference>
<dbReference type="PANTHER" id="PTHR45527:SF1">
    <property type="entry name" value="FATTY ACID SYNTHASE"/>
    <property type="match status" value="1"/>
</dbReference>
<dbReference type="InterPro" id="IPR036736">
    <property type="entry name" value="ACP-like_sf"/>
</dbReference>
<dbReference type="PROSITE" id="PS50075">
    <property type="entry name" value="CARRIER"/>
    <property type="match status" value="1"/>
</dbReference>
<evidence type="ECO:0000256" key="3">
    <source>
        <dbReference type="ARBA" id="ARBA00022598"/>
    </source>
</evidence>